<organism evidence="1 2">
    <name type="scientific">Pleurodeles waltl</name>
    <name type="common">Iberian ribbed newt</name>
    <dbReference type="NCBI Taxonomy" id="8319"/>
    <lineage>
        <taxon>Eukaryota</taxon>
        <taxon>Metazoa</taxon>
        <taxon>Chordata</taxon>
        <taxon>Craniata</taxon>
        <taxon>Vertebrata</taxon>
        <taxon>Euteleostomi</taxon>
        <taxon>Amphibia</taxon>
        <taxon>Batrachia</taxon>
        <taxon>Caudata</taxon>
        <taxon>Salamandroidea</taxon>
        <taxon>Salamandridae</taxon>
        <taxon>Pleurodelinae</taxon>
        <taxon>Pleurodeles</taxon>
    </lineage>
</organism>
<dbReference type="Proteomes" id="UP001066276">
    <property type="component" value="Chromosome 2_1"/>
</dbReference>
<dbReference type="EMBL" id="JANPWB010000003">
    <property type="protein sequence ID" value="KAJ1200587.1"/>
    <property type="molecule type" value="Genomic_DNA"/>
</dbReference>
<evidence type="ECO:0000313" key="2">
    <source>
        <dbReference type="Proteomes" id="UP001066276"/>
    </source>
</evidence>
<name>A0AAV7VGZ9_PLEWA</name>
<accession>A0AAV7VGZ9</accession>
<dbReference type="AlphaFoldDB" id="A0AAV7VGZ9"/>
<protein>
    <submittedName>
        <fullName evidence="1">Uncharacterized protein</fullName>
    </submittedName>
</protein>
<gene>
    <name evidence="1" type="ORF">NDU88_004410</name>
</gene>
<comment type="caution">
    <text evidence="1">The sequence shown here is derived from an EMBL/GenBank/DDBJ whole genome shotgun (WGS) entry which is preliminary data.</text>
</comment>
<evidence type="ECO:0000313" key="1">
    <source>
        <dbReference type="EMBL" id="KAJ1200587.1"/>
    </source>
</evidence>
<sequence>MAFRPRRPGVPKKYSNRRGGMDVVLIRDGEEADPAGLAQDSIARHPRNIQNKRAVWSAALVAKGIHTFGDILGEGQFLPCETLARTYDLGRGEFLAHRALQQVVRNTWGNGNNEPHTSVVLHEILLGAVDDMLEDKGVGLRPEWLQALESDQDLKHVMRYFKDGWPQMRNLDVGVKPFVKDSLE</sequence>
<keyword evidence="2" id="KW-1185">Reference proteome</keyword>
<reference evidence="1" key="1">
    <citation type="journal article" date="2022" name="bioRxiv">
        <title>Sequencing and chromosome-scale assembly of the giantPleurodeles waltlgenome.</title>
        <authorList>
            <person name="Brown T."/>
            <person name="Elewa A."/>
            <person name="Iarovenko S."/>
            <person name="Subramanian E."/>
            <person name="Araus A.J."/>
            <person name="Petzold A."/>
            <person name="Susuki M."/>
            <person name="Suzuki K.-i.T."/>
            <person name="Hayashi T."/>
            <person name="Toyoda A."/>
            <person name="Oliveira C."/>
            <person name="Osipova E."/>
            <person name="Leigh N.D."/>
            <person name="Simon A."/>
            <person name="Yun M.H."/>
        </authorList>
    </citation>
    <scope>NUCLEOTIDE SEQUENCE</scope>
    <source>
        <strain evidence="1">20211129_DDA</strain>
        <tissue evidence="1">Liver</tissue>
    </source>
</reference>
<proteinExistence type="predicted"/>